<organism evidence="1">
    <name type="scientific">Anguilla anguilla</name>
    <name type="common">European freshwater eel</name>
    <name type="synonym">Muraena anguilla</name>
    <dbReference type="NCBI Taxonomy" id="7936"/>
    <lineage>
        <taxon>Eukaryota</taxon>
        <taxon>Metazoa</taxon>
        <taxon>Chordata</taxon>
        <taxon>Craniata</taxon>
        <taxon>Vertebrata</taxon>
        <taxon>Euteleostomi</taxon>
        <taxon>Actinopterygii</taxon>
        <taxon>Neopterygii</taxon>
        <taxon>Teleostei</taxon>
        <taxon>Anguilliformes</taxon>
        <taxon>Anguillidae</taxon>
        <taxon>Anguilla</taxon>
    </lineage>
</organism>
<dbReference type="AlphaFoldDB" id="A0A0E9WZJ9"/>
<name>A0A0E9WZJ9_ANGAN</name>
<reference evidence="1" key="1">
    <citation type="submission" date="2014-11" db="EMBL/GenBank/DDBJ databases">
        <authorList>
            <person name="Amaro Gonzalez C."/>
        </authorList>
    </citation>
    <scope>NUCLEOTIDE SEQUENCE</scope>
</reference>
<dbReference type="EMBL" id="GBXM01013724">
    <property type="protein sequence ID" value="JAH94853.1"/>
    <property type="molecule type" value="Transcribed_RNA"/>
</dbReference>
<proteinExistence type="predicted"/>
<evidence type="ECO:0000313" key="1">
    <source>
        <dbReference type="EMBL" id="JAH94853.1"/>
    </source>
</evidence>
<reference evidence="1" key="2">
    <citation type="journal article" date="2015" name="Fish Shellfish Immunol.">
        <title>Early steps in the European eel (Anguilla anguilla)-Vibrio vulnificus interaction in the gills: Role of the RtxA13 toxin.</title>
        <authorList>
            <person name="Callol A."/>
            <person name="Pajuelo D."/>
            <person name="Ebbesson L."/>
            <person name="Teles M."/>
            <person name="MacKenzie S."/>
            <person name="Amaro C."/>
        </authorList>
    </citation>
    <scope>NUCLEOTIDE SEQUENCE</scope>
</reference>
<accession>A0A0E9WZJ9</accession>
<protein>
    <submittedName>
        <fullName evidence="1">Uncharacterized protein</fullName>
    </submittedName>
</protein>
<sequence length="62" mass="7524">MDLNIFIGNPLASQVFIKDIQYTNYLFYNFKHSNNIYIFLIVYFKYKLLIVQKHNVINDQEC</sequence>